<dbReference type="PANTHER" id="PTHR46015">
    <property type="entry name" value="ZGC:172121"/>
    <property type="match status" value="1"/>
</dbReference>
<dbReference type="EMBL" id="QGKY02000190">
    <property type="protein sequence ID" value="KAF2590213.1"/>
    <property type="molecule type" value="Genomic_DNA"/>
</dbReference>
<dbReference type="GO" id="GO:0008898">
    <property type="term" value="F:S-adenosylmethionine-homocysteine S-methyltransferase activity"/>
    <property type="evidence" value="ECO:0007669"/>
    <property type="project" value="TreeGrafter"/>
</dbReference>
<feature type="binding site" evidence="6">
    <location>
        <position position="157"/>
    </location>
    <ligand>
        <name>Zn(2+)</name>
        <dbReference type="ChEBI" id="CHEBI:29105"/>
    </ligand>
</feature>
<proteinExistence type="inferred from homology"/>
<evidence type="ECO:0000256" key="2">
    <source>
        <dbReference type="ARBA" id="ARBA00022603"/>
    </source>
</evidence>
<evidence type="ECO:0000259" key="7">
    <source>
        <dbReference type="PROSITE" id="PS50970"/>
    </source>
</evidence>
<gene>
    <name evidence="8" type="ORF">F2Q70_00041291</name>
</gene>
<dbReference type="Pfam" id="PF22669">
    <property type="entry name" value="Exo_endo_phos2"/>
    <property type="match status" value="1"/>
</dbReference>
<protein>
    <recommendedName>
        <fullName evidence="7">Hcy-binding domain-containing protein</fullName>
    </recommendedName>
</protein>
<evidence type="ECO:0000256" key="4">
    <source>
        <dbReference type="ARBA" id="ARBA00022723"/>
    </source>
</evidence>
<dbReference type="Pfam" id="PF02574">
    <property type="entry name" value="S-methyl_trans"/>
    <property type="match status" value="1"/>
</dbReference>
<accession>A0A8S9K9I4</accession>
<comment type="caution">
    <text evidence="8">The sequence shown here is derived from an EMBL/GenBank/DDBJ whole genome shotgun (WGS) entry which is preliminary data.</text>
</comment>
<comment type="cofactor">
    <cofactor evidence="6">
        <name>Zn(2+)</name>
        <dbReference type="ChEBI" id="CHEBI:29105"/>
    </cofactor>
</comment>
<dbReference type="PROSITE" id="PS50970">
    <property type="entry name" value="HCY"/>
    <property type="match status" value="1"/>
</dbReference>
<feature type="binding site" evidence="6">
    <location>
        <position position="156"/>
    </location>
    <ligand>
        <name>Zn(2+)</name>
        <dbReference type="ChEBI" id="CHEBI:29105"/>
    </ligand>
</feature>
<dbReference type="GO" id="GO:0009086">
    <property type="term" value="P:methionine biosynthetic process"/>
    <property type="evidence" value="ECO:0007669"/>
    <property type="project" value="TreeGrafter"/>
</dbReference>
<reference evidence="8" key="1">
    <citation type="submission" date="2019-12" db="EMBL/GenBank/DDBJ databases">
        <title>Genome sequencing and annotation of Brassica cretica.</title>
        <authorList>
            <person name="Studholme D.J."/>
            <person name="Sarris P.F."/>
        </authorList>
    </citation>
    <scope>NUCLEOTIDE SEQUENCE</scope>
    <source>
        <strain evidence="8">PFS-102/07</strain>
        <tissue evidence="8">Leaf</tissue>
    </source>
</reference>
<dbReference type="Gene3D" id="3.60.10.10">
    <property type="entry name" value="Endonuclease/exonuclease/phosphatase"/>
    <property type="match status" value="1"/>
</dbReference>
<dbReference type="SUPFAM" id="SSF82282">
    <property type="entry name" value="Homocysteine S-methyltransferase"/>
    <property type="match status" value="1"/>
</dbReference>
<dbReference type="GO" id="GO:0016791">
    <property type="term" value="F:phosphatase activity"/>
    <property type="evidence" value="ECO:0007669"/>
    <property type="project" value="InterPro"/>
</dbReference>
<dbReference type="GO" id="GO:0046856">
    <property type="term" value="P:phosphatidylinositol dephosphorylation"/>
    <property type="evidence" value="ECO:0007669"/>
    <property type="project" value="InterPro"/>
</dbReference>
<evidence type="ECO:0000313" key="8">
    <source>
        <dbReference type="EMBL" id="KAF2590213.1"/>
    </source>
</evidence>
<feature type="domain" description="Hcy-binding" evidence="7">
    <location>
        <begin position="1"/>
        <end position="171"/>
    </location>
</feature>
<feature type="binding site" evidence="6">
    <location>
        <position position="89"/>
    </location>
    <ligand>
        <name>Zn(2+)</name>
        <dbReference type="ChEBI" id="CHEBI:29105"/>
    </ligand>
</feature>
<evidence type="ECO:0000256" key="3">
    <source>
        <dbReference type="ARBA" id="ARBA00022679"/>
    </source>
</evidence>
<dbReference type="AlphaFoldDB" id="A0A8S9K9I4"/>
<dbReference type="Gene3D" id="3.20.20.330">
    <property type="entry name" value="Homocysteine-binding-like domain"/>
    <property type="match status" value="1"/>
</dbReference>
<dbReference type="GO" id="GO:0046872">
    <property type="term" value="F:metal ion binding"/>
    <property type="evidence" value="ECO:0007669"/>
    <property type="project" value="UniProtKB-KW"/>
</dbReference>
<dbReference type="InterPro" id="IPR036589">
    <property type="entry name" value="HCY_dom_sf"/>
</dbReference>
<keyword evidence="2 6" id="KW-0489">Methyltransferase</keyword>
<dbReference type="InterPro" id="IPR000300">
    <property type="entry name" value="IPPc"/>
</dbReference>
<dbReference type="SMART" id="SM00128">
    <property type="entry name" value="IPPc"/>
    <property type="match status" value="1"/>
</dbReference>
<keyword evidence="5 6" id="KW-0862">Zinc</keyword>
<sequence>MLSHPLPVTMEVEKLFECMYALDTSSVSGCIEPDLLFQSPPFLSVSNQQQLSLLTDRSTHHKRFSGDSIKECVAIAEACETVVAVGINCTSPRFIEGLVLEIAKVTSKPILAYPNSGERYDADRKEWVEKAGVGDEDFVSYVEKWMDAGVSLLGGCCRTTPATIRAIHKRLLRIASGTTRAKADHDWISTLRLTFVTTSSQSRVFEGWNEGTIYFPPTYKYSNNSDVYAGDDRLTKAKRRTPAWCDRILWHGNGLSQLSYVRGESRFSDHRPVYSLFSVEIESVYRNCNIKKSSRVEVEELLPQRIFTLVALEVGVDLHVLAALSRGWSRSSMFFRLGTGEEDSGEKRSK</sequence>
<dbReference type="InterPro" id="IPR036691">
    <property type="entry name" value="Endo/exonu/phosph_ase_sf"/>
</dbReference>
<dbReference type="SUPFAM" id="SSF56219">
    <property type="entry name" value="DNase I-like"/>
    <property type="match status" value="1"/>
</dbReference>
<comment type="similarity">
    <text evidence="1">Belongs to the inositol polyphosphate 5-phosphatase family.</text>
</comment>
<keyword evidence="4 6" id="KW-0479">Metal-binding</keyword>
<keyword evidence="3 6" id="KW-0808">Transferase</keyword>
<dbReference type="GO" id="GO:0032259">
    <property type="term" value="P:methylation"/>
    <property type="evidence" value="ECO:0007669"/>
    <property type="project" value="UniProtKB-KW"/>
</dbReference>
<name>A0A8S9K9I4_BRACR</name>
<evidence type="ECO:0000256" key="6">
    <source>
        <dbReference type="PROSITE-ProRule" id="PRU00333"/>
    </source>
</evidence>
<evidence type="ECO:0000256" key="5">
    <source>
        <dbReference type="ARBA" id="ARBA00022833"/>
    </source>
</evidence>
<evidence type="ECO:0000256" key="1">
    <source>
        <dbReference type="ARBA" id="ARBA00010768"/>
    </source>
</evidence>
<organism evidence="8">
    <name type="scientific">Brassica cretica</name>
    <name type="common">Mustard</name>
    <dbReference type="NCBI Taxonomy" id="69181"/>
    <lineage>
        <taxon>Eukaryota</taxon>
        <taxon>Viridiplantae</taxon>
        <taxon>Streptophyta</taxon>
        <taxon>Embryophyta</taxon>
        <taxon>Tracheophyta</taxon>
        <taxon>Spermatophyta</taxon>
        <taxon>Magnoliopsida</taxon>
        <taxon>eudicotyledons</taxon>
        <taxon>Gunneridae</taxon>
        <taxon>Pentapetalae</taxon>
        <taxon>rosids</taxon>
        <taxon>malvids</taxon>
        <taxon>Brassicales</taxon>
        <taxon>Brassicaceae</taxon>
        <taxon>Brassiceae</taxon>
        <taxon>Brassica</taxon>
    </lineage>
</organism>
<dbReference type="InterPro" id="IPR003726">
    <property type="entry name" value="HCY_dom"/>
</dbReference>
<dbReference type="PANTHER" id="PTHR46015:SF1">
    <property type="entry name" value="HOMOCYSTEINE S-METHYLTRANSFERASE-LIKE ISOFORM 1"/>
    <property type="match status" value="1"/>
</dbReference>
<dbReference type="InterPro" id="IPR051486">
    <property type="entry name" value="Hcy_S-methyltransferase"/>
</dbReference>
<dbReference type="GO" id="GO:0033528">
    <property type="term" value="P:S-methylmethionine cycle"/>
    <property type="evidence" value="ECO:0007669"/>
    <property type="project" value="TreeGrafter"/>
</dbReference>